<dbReference type="InterPro" id="IPR029052">
    <property type="entry name" value="Metallo-depent_PP-like"/>
</dbReference>
<comment type="caution">
    <text evidence="1">The sequence shown here is derived from an EMBL/GenBank/DDBJ whole genome shotgun (WGS) entry which is preliminary data.</text>
</comment>
<dbReference type="PANTHER" id="PTHR42254">
    <property type="entry name" value="METALLOPHOS DOMAIN-CONTAINING PROTEIN"/>
    <property type="match status" value="1"/>
</dbReference>
<name>A0ABD3NZK5_9STRA</name>
<accession>A0ABD3NZK5</accession>
<protein>
    <recommendedName>
        <fullName evidence="3">Calcineurin-like phosphoesterase domain-containing protein</fullName>
    </recommendedName>
</protein>
<dbReference type="Proteomes" id="UP001530400">
    <property type="component" value="Unassembled WGS sequence"/>
</dbReference>
<evidence type="ECO:0008006" key="3">
    <source>
        <dbReference type="Google" id="ProtNLM"/>
    </source>
</evidence>
<dbReference type="SUPFAM" id="SSF56300">
    <property type="entry name" value="Metallo-dependent phosphatases"/>
    <property type="match status" value="1"/>
</dbReference>
<evidence type="ECO:0000313" key="2">
    <source>
        <dbReference type="Proteomes" id="UP001530400"/>
    </source>
</evidence>
<dbReference type="AlphaFoldDB" id="A0ABD3NZK5"/>
<organism evidence="1 2">
    <name type="scientific">Cyclotella atomus</name>
    <dbReference type="NCBI Taxonomy" id="382360"/>
    <lineage>
        <taxon>Eukaryota</taxon>
        <taxon>Sar</taxon>
        <taxon>Stramenopiles</taxon>
        <taxon>Ochrophyta</taxon>
        <taxon>Bacillariophyta</taxon>
        <taxon>Coscinodiscophyceae</taxon>
        <taxon>Thalassiosirophycidae</taxon>
        <taxon>Stephanodiscales</taxon>
        <taxon>Stephanodiscaceae</taxon>
        <taxon>Cyclotella</taxon>
    </lineage>
</organism>
<evidence type="ECO:0000313" key="1">
    <source>
        <dbReference type="EMBL" id="KAL3781182.1"/>
    </source>
</evidence>
<proteinExistence type="predicted"/>
<gene>
    <name evidence="1" type="ORF">ACHAWO_010241</name>
</gene>
<reference evidence="1 2" key="1">
    <citation type="submission" date="2024-10" db="EMBL/GenBank/DDBJ databases">
        <title>Updated reference genomes for cyclostephanoid diatoms.</title>
        <authorList>
            <person name="Roberts W.R."/>
            <person name="Alverson A.J."/>
        </authorList>
    </citation>
    <scope>NUCLEOTIDE SEQUENCE [LARGE SCALE GENOMIC DNA]</scope>
    <source>
        <strain evidence="1 2">AJA010-31</strain>
    </source>
</reference>
<sequence length="566" mass="63562">MSSSPNEELTSSDGQFRIGYASDIEGHWDYFLDYVSRSNVLDWESVPSSKEPKHNFHRLALRPNTYFVFGGDSVDKGPGDIRFTSAMVDLKQRYPDRVHLLVGNRDLNKIRFQTELGEYEMSLPVEMIEKPFWDANAMSYKEFLQKKSDGLAIEEMNTKVNKLKWMLDHTLGCPETFEFRRQEIGILKQIYGHYPLNYDSDVDFHSTVLNEVEVDPSIATDEQVVQSFEHEINHQMGSLRQYLKHASIAAIIGNTIFVHGAIDVLTMKFVPSLESKFERPSAPPVSLTNLVTMTSTNAELYEETMIENDEWVDSLNNFLHHGLKDFEERPNWNAERTSRGGEALLAIQNRPSMWGRSVVCNSYGDGGVIATSTSQAEQMNALKTSVANADPLVFEGTASNVFDPKPAKWLSDQGIRRIVVGHKPTGDCPSVLSAEYTGVEVVSADTSYSHRKELDVFEHPFGVCRGAAISLVEIVGTAHSNWLETSGSLACGRQYNDRFQVLSPVNCVPASEFGGGDHNLGKRLPDGWWVKAAISPDQYHLCRGSGRIVEYEIRSRNDVTMQLSNI</sequence>
<dbReference type="PANTHER" id="PTHR42254:SF1">
    <property type="entry name" value="CALCINEURIN-LIKE PHOSPHOESTERASE DOMAIN-CONTAINING PROTEIN"/>
    <property type="match status" value="1"/>
</dbReference>
<dbReference type="Gene3D" id="3.60.21.10">
    <property type="match status" value="1"/>
</dbReference>
<dbReference type="EMBL" id="JALLPJ020000858">
    <property type="protein sequence ID" value="KAL3781182.1"/>
    <property type="molecule type" value="Genomic_DNA"/>
</dbReference>
<keyword evidence="2" id="KW-1185">Reference proteome</keyword>